<keyword evidence="5" id="KW-0418">Kinase</keyword>
<dbReference type="GO" id="GO:0005886">
    <property type="term" value="C:plasma membrane"/>
    <property type="evidence" value="ECO:0007669"/>
    <property type="project" value="TreeGrafter"/>
</dbReference>
<dbReference type="GO" id="GO:0000155">
    <property type="term" value="F:phosphorelay sensor kinase activity"/>
    <property type="evidence" value="ECO:0007669"/>
    <property type="project" value="InterPro"/>
</dbReference>
<evidence type="ECO:0000256" key="4">
    <source>
        <dbReference type="ARBA" id="ARBA00022679"/>
    </source>
</evidence>
<dbReference type="GO" id="GO:0009927">
    <property type="term" value="F:histidine phosphotransfer kinase activity"/>
    <property type="evidence" value="ECO:0007669"/>
    <property type="project" value="TreeGrafter"/>
</dbReference>
<feature type="domain" description="Histidine kinase" evidence="6">
    <location>
        <begin position="191"/>
        <end position="438"/>
    </location>
</feature>
<keyword evidence="3" id="KW-0597">Phosphoprotein</keyword>
<comment type="caution">
    <text evidence="7">The sequence shown here is derived from an EMBL/GenBank/DDBJ whole genome shotgun (WGS) entry which is preliminary data.</text>
</comment>
<dbReference type="CDD" id="cd00082">
    <property type="entry name" value="HisKA"/>
    <property type="match status" value="1"/>
</dbReference>
<accession>A0AAD1YAN6</accession>
<dbReference type="InterPro" id="IPR036890">
    <property type="entry name" value="HATPase_C_sf"/>
</dbReference>
<dbReference type="InterPro" id="IPR004358">
    <property type="entry name" value="Sig_transdc_His_kin-like_C"/>
</dbReference>
<dbReference type="InterPro" id="IPR003661">
    <property type="entry name" value="HisK_dim/P_dom"/>
</dbReference>
<name>A0AAD1YAN6_EUPCR</name>
<keyword evidence="4" id="KW-0808">Transferase</keyword>
<dbReference type="SMART" id="SM00387">
    <property type="entry name" value="HATPase_c"/>
    <property type="match status" value="1"/>
</dbReference>
<evidence type="ECO:0000256" key="1">
    <source>
        <dbReference type="ARBA" id="ARBA00000085"/>
    </source>
</evidence>
<evidence type="ECO:0000313" key="7">
    <source>
        <dbReference type="EMBL" id="CAI2386117.1"/>
    </source>
</evidence>
<dbReference type="PANTHER" id="PTHR43047">
    <property type="entry name" value="TWO-COMPONENT HISTIDINE PROTEIN KINASE"/>
    <property type="match status" value="1"/>
</dbReference>
<organism evidence="7 8">
    <name type="scientific">Euplotes crassus</name>
    <dbReference type="NCBI Taxonomy" id="5936"/>
    <lineage>
        <taxon>Eukaryota</taxon>
        <taxon>Sar</taxon>
        <taxon>Alveolata</taxon>
        <taxon>Ciliophora</taxon>
        <taxon>Intramacronucleata</taxon>
        <taxon>Spirotrichea</taxon>
        <taxon>Hypotrichia</taxon>
        <taxon>Euplotida</taxon>
        <taxon>Euplotidae</taxon>
        <taxon>Moneuplotes</taxon>
    </lineage>
</organism>
<gene>
    <name evidence="7" type="ORF">ECRASSUSDP1_LOCUS27720</name>
</gene>
<dbReference type="Pfam" id="PF00512">
    <property type="entry name" value="HisKA"/>
    <property type="match status" value="1"/>
</dbReference>
<evidence type="ECO:0000313" key="8">
    <source>
        <dbReference type="Proteomes" id="UP001295684"/>
    </source>
</evidence>
<evidence type="ECO:0000259" key="6">
    <source>
        <dbReference type="PROSITE" id="PS50109"/>
    </source>
</evidence>
<evidence type="ECO:0000256" key="5">
    <source>
        <dbReference type="ARBA" id="ARBA00022777"/>
    </source>
</evidence>
<dbReference type="EMBL" id="CAMPGE010028603">
    <property type="protein sequence ID" value="CAI2386117.1"/>
    <property type="molecule type" value="Genomic_DNA"/>
</dbReference>
<dbReference type="SUPFAM" id="SSF55874">
    <property type="entry name" value="ATPase domain of HSP90 chaperone/DNA topoisomerase II/histidine kinase"/>
    <property type="match status" value="1"/>
</dbReference>
<keyword evidence="8" id="KW-1185">Reference proteome</keyword>
<dbReference type="PRINTS" id="PR00344">
    <property type="entry name" value="BCTRLSENSOR"/>
</dbReference>
<protein>
    <recommendedName>
        <fullName evidence="2">histidine kinase</fullName>
        <ecNumber evidence="2">2.7.13.3</ecNumber>
    </recommendedName>
</protein>
<dbReference type="SUPFAM" id="SSF47384">
    <property type="entry name" value="Homodimeric domain of signal transducing histidine kinase"/>
    <property type="match status" value="1"/>
</dbReference>
<evidence type="ECO:0000256" key="3">
    <source>
        <dbReference type="ARBA" id="ARBA00022553"/>
    </source>
</evidence>
<dbReference type="PROSITE" id="PS50109">
    <property type="entry name" value="HIS_KIN"/>
    <property type="match status" value="1"/>
</dbReference>
<sequence>MHLIRSYHCCYFLFIKSQIELVYQNKELSETIRYILQVLPEGVLINTFKEDKTRVGYANDTIQKQLFENQPLENTFTNSLKLRCRESSDDQIKIGDFESSKRAIKIGKLLNQVQQQIDKKQAPVTKQILIEAADNEHVNLQSNFVYTLKSIPVNWDKCSKAYLHVVSDITLLKELERQKATNQCMKIMFSSVSHEFRTPLNSFANILTLITMKLTAINDCIAELTIPRKNHEELEECFSSCDKYLKMGNISAKILENLVEDVLDFAKIEGGVFSLDIEAFLVQDLIDEISYIFQIQCENRGILFEIICDERTRNINFISDMSRIRQILMNLVSNSLKFTSKGFITISITSFKSLDNNRNFCLKFRVSDTGVGISAEDQKNLFKLFGTVDKHKQTLNLKGTGLGLTITQKLVSLLGGNVMLESEEHVGTTIEFSVKEAARIHQGLEESKGEIERSRNIVSGRNHWLPRKLSLGSMYNSQTSEKEFVHNLGYVQDVPSMEINHFIFSSRSMM</sequence>
<dbReference type="EC" id="2.7.13.3" evidence="2"/>
<dbReference type="Proteomes" id="UP001295684">
    <property type="component" value="Unassembled WGS sequence"/>
</dbReference>
<comment type="catalytic activity">
    <reaction evidence="1">
        <text>ATP + protein L-histidine = ADP + protein N-phospho-L-histidine.</text>
        <dbReference type="EC" id="2.7.13.3"/>
    </reaction>
</comment>
<dbReference type="InterPro" id="IPR003594">
    <property type="entry name" value="HATPase_dom"/>
</dbReference>
<dbReference type="Gene3D" id="3.30.565.10">
    <property type="entry name" value="Histidine kinase-like ATPase, C-terminal domain"/>
    <property type="match status" value="1"/>
</dbReference>
<dbReference type="InterPro" id="IPR005467">
    <property type="entry name" value="His_kinase_dom"/>
</dbReference>
<dbReference type="InterPro" id="IPR036097">
    <property type="entry name" value="HisK_dim/P_sf"/>
</dbReference>
<reference evidence="7" key="1">
    <citation type="submission" date="2023-07" db="EMBL/GenBank/DDBJ databases">
        <authorList>
            <consortium name="AG Swart"/>
            <person name="Singh M."/>
            <person name="Singh A."/>
            <person name="Seah K."/>
            <person name="Emmerich C."/>
        </authorList>
    </citation>
    <scope>NUCLEOTIDE SEQUENCE</scope>
    <source>
        <strain evidence="7">DP1</strain>
    </source>
</reference>
<proteinExistence type="predicted"/>
<dbReference type="Gene3D" id="1.10.287.130">
    <property type="match status" value="1"/>
</dbReference>
<evidence type="ECO:0000256" key="2">
    <source>
        <dbReference type="ARBA" id="ARBA00012438"/>
    </source>
</evidence>
<dbReference type="PANTHER" id="PTHR43047:SF72">
    <property type="entry name" value="OSMOSENSING HISTIDINE PROTEIN KINASE SLN1"/>
    <property type="match status" value="1"/>
</dbReference>
<dbReference type="AlphaFoldDB" id="A0AAD1YAN6"/>
<dbReference type="Pfam" id="PF02518">
    <property type="entry name" value="HATPase_c"/>
    <property type="match status" value="1"/>
</dbReference>